<keyword evidence="4" id="KW-0540">Nuclease</keyword>
<name>C5BGZ2_EDWI9</name>
<evidence type="ECO:0000256" key="2">
    <source>
        <dbReference type="ARBA" id="ARBA00009260"/>
    </source>
</evidence>
<feature type="region of interest" description="Disordered" evidence="7">
    <location>
        <begin position="509"/>
        <end position="529"/>
    </location>
</feature>
<keyword evidence="5" id="KW-0255">Endonuclease</keyword>
<gene>
    <name evidence="9" type="ordered locus">NT01EI_2249</name>
</gene>
<sequence length="868" mass="98138">MSGQYPRAWGAPHPAIDPETFGRAPRTALGDAIALYAKEDKDRKAREEQEARQQRAEKKQAASHQEALAAAAGERFRQRDLLLPKIRIAHAAARKDPDSGPLADLMALPDYLRTPLLQRLKLLQKKQEAAEAAGKSSRPASRYIRSKLALLLRRIALTNSRFLTHKYQLLAVRERLDELLHLPLLNKRGIQTLATLTASAFSGEFDRQYTQPGIKQTPMQALAIYQRLGHMALSLHITPPNWEALRPDKGRRKEIDLEKLPGALSRLMCAEWWTHQLWRLRCRWREEQLRAAGQVSRQTSPYLSRDALNAFREQRRRLRDFLKSHELVNEDGFTIDLYDVYYASASSPKHRRFEMMTTMKGLELIAEARGDIPTFITVTCPSRFHATTEDGHPNARWDGSTVRDSSDYLVNRFFSAVRKKLKRNNLYWYGIRVAEPHHDGTVHWHMMIFAHPEERETIEKIVRDIAIRDEREELGDDITPRFKSEIITAEKGSPTGYIATYIGKNIDRGAVDGDDPKTGKPRKDNESGKEMAETVENAIGWAGLHGVRQFQFFGIPSRQVWRELRRLACQMARTPDGPQRLPDPAMDNVLACADAGDFAAYIMAQGGVLIPRRDYVVRTAYDIADTENDYGETPIQIYGIYSPMLGDASRICTHPDTWKLVKKAAPATSPAAQPGESVDVPGGSAAPWTRGNNCPLHQNTATELRTELLWREGPPSRRTPAATADGGNVAERRARIQQRIPAAQLEITPEEIDLLARGCVVRLEDGRTYRASRITGELLPVTHPPPLKRIPGRIREQRWRANRRDPRTLARQCIEQWKVKQAELQALSTRQAEASSETPDPAEHTTTAERAASLIERMKRATRGNGNG</sequence>
<evidence type="ECO:0000256" key="1">
    <source>
        <dbReference type="ARBA" id="ARBA00003293"/>
    </source>
</evidence>
<comment type="function">
    <text evidence="1">Possible endonuclease which induces a single-strand cut and initiates DNA replication.</text>
</comment>
<feature type="domain" description="Replication gene A protein-like" evidence="8">
    <location>
        <begin position="193"/>
        <end position="507"/>
    </location>
</feature>
<evidence type="ECO:0000313" key="10">
    <source>
        <dbReference type="Proteomes" id="UP000001485"/>
    </source>
</evidence>
<evidence type="ECO:0000259" key="8">
    <source>
        <dbReference type="Pfam" id="PF05840"/>
    </source>
</evidence>
<evidence type="ECO:0000256" key="7">
    <source>
        <dbReference type="SAM" id="MobiDB-lite"/>
    </source>
</evidence>
<reference evidence="10" key="1">
    <citation type="submission" date="2009-03" db="EMBL/GenBank/DDBJ databases">
        <title>Complete genome sequence of Edwardsiella ictaluri 93-146.</title>
        <authorList>
            <person name="Williams M.L."/>
            <person name="Gillaspy A.F."/>
            <person name="Dyer D.W."/>
            <person name="Thune R.L."/>
            <person name="Waldbieser G.C."/>
            <person name="Schuster S.C."/>
            <person name="Gipson J."/>
            <person name="Zaitshik J."/>
            <person name="Landry C."/>
            <person name="Lawrence M.L."/>
        </authorList>
    </citation>
    <scope>NUCLEOTIDE SEQUENCE [LARGE SCALE GENOMIC DNA]</scope>
    <source>
        <strain evidence="10">93-146</strain>
    </source>
</reference>
<dbReference type="GO" id="GO:0016787">
    <property type="term" value="F:hydrolase activity"/>
    <property type="evidence" value="ECO:0007669"/>
    <property type="project" value="UniProtKB-KW"/>
</dbReference>
<evidence type="ECO:0000256" key="3">
    <source>
        <dbReference type="ARBA" id="ARBA00022705"/>
    </source>
</evidence>
<reference evidence="9 10" key="2">
    <citation type="journal article" date="2012" name="J. Bacteriol.">
        <title>Genome Sequence of Edwardsiella ictaluri 93-146, a Strain Associated with a Natural Channel Catfish Outbreak of Enteric Septicemia of Catfish.</title>
        <authorList>
            <person name="Williams M.L."/>
            <person name="Gillaspy A.F."/>
            <person name="Dyer D.W."/>
            <person name="Thune R.L."/>
            <person name="Waldbieser G.C."/>
            <person name="Schuster S.C."/>
            <person name="Gipson J."/>
            <person name="Zaitshik J."/>
            <person name="Landry C."/>
            <person name="Banes M.M."/>
            <person name="Lawrence M.L."/>
        </authorList>
    </citation>
    <scope>NUCLEOTIDE SEQUENCE [LARGE SCALE GENOMIC DNA]</scope>
    <source>
        <strain evidence="9 10">93-146</strain>
    </source>
</reference>
<organism evidence="9 10">
    <name type="scientific">Edwardsiella ictaluri (strain 93-146)</name>
    <dbReference type="NCBI Taxonomy" id="634503"/>
    <lineage>
        <taxon>Bacteria</taxon>
        <taxon>Pseudomonadati</taxon>
        <taxon>Pseudomonadota</taxon>
        <taxon>Gammaproteobacteria</taxon>
        <taxon>Enterobacterales</taxon>
        <taxon>Hafniaceae</taxon>
        <taxon>Edwardsiella</taxon>
    </lineage>
</organism>
<dbReference type="Proteomes" id="UP000001485">
    <property type="component" value="Chromosome"/>
</dbReference>
<dbReference type="GO" id="GO:0006260">
    <property type="term" value="P:DNA replication"/>
    <property type="evidence" value="ECO:0007669"/>
    <property type="project" value="UniProtKB-KW"/>
</dbReference>
<evidence type="ECO:0000313" key="9">
    <source>
        <dbReference type="EMBL" id="ACR69423.1"/>
    </source>
</evidence>
<feature type="compositionally biased region" description="Basic and acidic residues" evidence="7">
    <location>
        <begin position="39"/>
        <end position="60"/>
    </location>
</feature>
<dbReference type="Pfam" id="PF05840">
    <property type="entry name" value="Phage_GPA"/>
    <property type="match status" value="1"/>
</dbReference>
<proteinExistence type="inferred from homology"/>
<dbReference type="KEGG" id="eic:NT01EI_2249"/>
<keyword evidence="6" id="KW-0378">Hydrolase</keyword>
<protein>
    <submittedName>
        <fullName evidence="9">Bacteriophage replication gene A protein, putative</fullName>
    </submittedName>
</protein>
<feature type="region of interest" description="Disordered" evidence="7">
    <location>
        <begin position="39"/>
        <end position="70"/>
    </location>
</feature>
<dbReference type="EMBL" id="CP001600">
    <property type="protein sequence ID" value="ACR69423.1"/>
    <property type="molecule type" value="Genomic_DNA"/>
</dbReference>
<comment type="similarity">
    <text evidence="2">Belongs to the phage GPA family.</text>
</comment>
<evidence type="ECO:0000256" key="6">
    <source>
        <dbReference type="ARBA" id="ARBA00022801"/>
    </source>
</evidence>
<dbReference type="InterPro" id="IPR008766">
    <property type="entry name" value="Replication_gene_A-like"/>
</dbReference>
<dbReference type="HOGENOM" id="CLU_013772_2_0_6"/>
<dbReference type="OrthoDB" id="5568266at2"/>
<dbReference type="GO" id="GO:0004519">
    <property type="term" value="F:endonuclease activity"/>
    <property type="evidence" value="ECO:0007669"/>
    <property type="project" value="UniProtKB-KW"/>
</dbReference>
<feature type="compositionally biased region" description="Polar residues" evidence="7">
    <location>
        <begin position="827"/>
        <end position="838"/>
    </location>
</feature>
<dbReference type="GeneID" id="69539167"/>
<evidence type="ECO:0000256" key="5">
    <source>
        <dbReference type="ARBA" id="ARBA00022759"/>
    </source>
</evidence>
<dbReference type="AlphaFoldDB" id="C5BGZ2"/>
<dbReference type="RefSeq" id="WP_015871545.1">
    <property type="nucleotide sequence ID" value="NC_012779.2"/>
</dbReference>
<evidence type="ECO:0000256" key="4">
    <source>
        <dbReference type="ARBA" id="ARBA00022722"/>
    </source>
</evidence>
<feature type="region of interest" description="Disordered" evidence="7">
    <location>
        <begin position="1"/>
        <end position="24"/>
    </location>
</feature>
<accession>C5BGZ2</accession>
<feature type="region of interest" description="Disordered" evidence="7">
    <location>
        <begin position="827"/>
        <end position="848"/>
    </location>
</feature>
<keyword evidence="3" id="KW-0235">DNA replication</keyword>
<dbReference type="PATRIC" id="fig|634503.3.peg.1997"/>